<dbReference type="PROSITE" id="PS51186">
    <property type="entry name" value="GNAT"/>
    <property type="match status" value="1"/>
</dbReference>
<dbReference type="SUPFAM" id="SSF55729">
    <property type="entry name" value="Acyl-CoA N-acyltransferases (Nat)"/>
    <property type="match status" value="1"/>
</dbReference>
<dbReference type="GO" id="GO:0016747">
    <property type="term" value="F:acyltransferase activity, transferring groups other than amino-acyl groups"/>
    <property type="evidence" value="ECO:0007669"/>
    <property type="project" value="InterPro"/>
</dbReference>
<organism evidence="2 3">
    <name type="scientific">Amycolatopsis saalfeldensis</name>
    <dbReference type="NCBI Taxonomy" id="394193"/>
    <lineage>
        <taxon>Bacteria</taxon>
        <taxon>Bacillati</taxon>
        <taxon>Actinomycetota</taxon>
        <taxon>Actinomycetes</taxon>
        <taxon>Pseudonocardiales</taxon>
        <taxon>Pseudonocardiaceae</taxon>
        <taxon>Amycolatopsis</taxon>
    </lineage>
</organism>
<sequence>MTSSAGDTFVRIDRAGERAAELAPALTAIYSEVYAEPPYLWGEEHTSMFVRWFAGQRVAPGFDLVVARADDEIVGFAFGVTLRPDTPWWSTVTTPVDAELVTETPGRTFALVELLVCREWRRRGVGKRLHDQLFEGRREQRATLTVLPEAEPAQRAYRVWGWRRVAQKTNPLPAAPTFDVMIKPLSPRVSQGPRPA</sequence>
<dbReference type="AlphaFoldDB" id="A0A1H8YNW5"/>
<dbReference type="RefSeq" id="WP_245787765.1">
    <property type="nucleotide sequence ID" value="NZ_FOEF01000030.1"/>
</dbReference>
<dbReference type="InterPro" id="IPR000182">
    <property type="entry name" value="GNAT_dom"/>
</dbReference>
<accession>A0A1H8YNW5</accession>
<keyword evidence="3" id="KW-1185">Reference proteome</keyword>
<dbReference type="Gene3D" id="3.40.630.30">
    <property type="match status" value="1"/>
</dbReference>
<dbReference type="EMBL" id="FOEF01000030">
    <property type="protein sequence ID" value="SEP53722.1"/>
    <property type="molecule type" value="Genomic_DNA"/>
</dbReference>
<dbReference type="STRING" id="394193.SAMN04489732_13024"/>
<dbReference type="CDD" id="cd04301">
    <property type="entry name" value="NAT_SF"/>
    <property type="match status" value="1"/>
</dbReference>
<reference evidence="2 3" key="1">
    <citation type="submission" date="2016-10" db="EMBL/GenBank/DDBJ databases">
        <authorList>
            <person name="de Groot N.N."/>
        </authorList>
    </citation>
    <scope>NUCLEOTIDE SEQUENCE [LARGE SCALE GENOMIC DNA]</scope>
    <source>
        <strain evidence="2 3">DSM 44993</strain>
    </source>
</reference>
<dbReference type="InterPro" id="IPR016181">
    <property type="entry name" value="Acyl_CoA_acyltransferase"/>
</dbReference>
<dbReference type="Proteomes" id="UP000198582">
    <property type="component" value="Unassembled WGS sequence"/>
</dbReference>
<evidence type="ECO:0000259" key="1">
    <source>
        <dbReference type="PROSITE" id="PS51186"/>
    </source>
</evidence>
<dbReference type="Pfam" id="PF00583">
    <property type="entry name" value="Acetyltransf_1"/>
    <property type="match status" value="1"/>
</dbReference>
<name>A0A1H8YNW5_9PSEU</name>
<evidence type="ECO:0000313" key="3">
    <source>
        <dbReference type="Proteomes" id="UP000198582"/>
    </source>
</evidence>
<gene>
    <name evidence="2" type="ORF">SAMN04489732_13024</name>
</gene>
<protein>
    <submittedName>
        <fullName evidence="2">Acetyltransferase (GNAT) domain-containing protein</fullName>
    </submittedName>
</protein>
<keyword evidence="2" id="KW-0808">Transferase</keyword>
<evidence type="ECO:0000313" key="2">
    <source>
        <dbReference type="EMBL" id="SEP53722.1"/>
    </source>
</evidence>
<feature type="domain" description="N-acetyltransferase" evidence="1">
    <location>
        <begin position="10"/>
        <end position="186"/>
    </location>
</feature>
<proteinExistence type="predicted"/>